<dbReference type="GO" id="GO:0004519">
    <property type="term" value="F:endonuclease activity"/>
    <property type="evidence" value="ECO:0007669"/>
    <property type="project" value="UniProtKB-KW"/>
</dbReference>
<keyword evidence="5" id="KW-0255">Endonuclease</keyword>
<dbReference type="CDD" id="cd17255">
    <property type="entry name" value="RMtype1_S_Fco49512ORF2615P-TRD2-CR2_like"/>
    <property type="match status" value="1"/>
</dbReference>
<keyword evidence="2" id="KW-0680">Restriction system</keyword>
<feature type="domain" description="Type I restriction modification DNA specificity" evidence="4">
    <location>
        <begin position="8"/>
        <end position="163"/>
    </location>
</feature>
<evidence type="ECO:0000256" key="3">
    <source>
        <dbReference type="ARBA" id="ARBA00023125"/>
    </source>
</evidence>
<dbReference type="InterPro" id="IPR044946">
    <property type="entry name" value="Restrct_endonuc_typeI_TRD_sf"/>
</dbReference>
<dbReference type="PANTHER" id="PTHR30408">
    <property type="entry name" value="TYPE-1 RESTRICTION ENZYME ECOKI SPECIFICITY PROTEIN"/>
    <property type="match status" value="1"/>
</dbReference>
<dbReference type="EC" id="3.1.21.-" evidence="5"/>
<evidence type="ECO:0000256" key="2">
    <source>
        <dbReference type="ARBA" id="ARBA00022747"/>
    </source>
</evidence>
<dbReference type="GO" id="GO:0009307">
    <property type="term" value="P:DNA restriction-modification system"/>
    <property type="evidence" value="ECO:0007669"/>
    <property type="project" value="UniProtKB-KW"/>
</dbReference>
<keyword evidence="3" id="KW-0238">DNA-binding</keyword>
<gene>
    <name evidence="5" type="ORF">PUP29_04740</name>
</gene>
<evidence type="ECO:0000256" key="1">
    <source>
        <dbReference type="ARBA" id="ARBA00010923"/>
    </source>
</evidence>
<dbReference type="InterPro" id="IPR052021">
    <property type="entry name" value="Type-I_RS_S_subunit"/>
</dbReference>
<keyword evidence="5" id="KW-0540">Nuclease</keyword>
<organism evidence="5">
    <name type="scientific">Christensenella massiliensis</name>
    <dbReference type="NCBI Taxonomy" id="1805714"/>
    <lineage>
        <taxon>Bacteria</taxon>
        <taxon>Bacillati</taxon>
        <taxon>Bacillota</taxon>
        <taxon>Clostridia</taxon>
        <taxon>Christensenellales</taxon>
        <taxon>Christensenellaceae</taxon>
        <taxon>Christensenella</taxon>
    </lineage>
</organism>
<name>A0AAU8AC73_9FIRM</name>
<dbReference type="InterPro" id="IPR000055">
    <property type="entry name" value="Restrct_endonuc_typeI_TRD"/>
</dbReference>
<dbReference type="Gene3D" id="3.90.220.20">
    <property type="entry name" value="DNA methylase specificity domains"/>
    <property type="match status" value="2"/>
</dbReference>
<protein>
    <submittedName>
        <fullName evidence="5">Restriction endonuclease subunit S</fullName>
        <ecNumber evidence="5">3.1.21.-</ecNumber>
    </submittedName>
</protein>
<comment type="similarity">
    <text evidence="1">Belongs to the type-I restriction system S methylase family.</text>
</comment>
<dbReference type="Pfam" id="PF01420">
    <property type="entry name" value="Methylase_S"/>
    <property type="match status" value="1"/>
</dbReference>
<dbReference type="AlphaFoldDB" id="A0AAU8AC73"/>
<reference evidence="5" key="1">
    <citation type="submission" date="2023-02" db="EMBL/GenBank/DDBJ databases">
        <title>Gut commensal Christensenella minuta modulates host metabolism via a new class of secondary bile acids.</title>
        <authorList>
            <person name="Liu C."/>
        </authorList>
    </citation>
    <scope>NUCLEOTIDE SEQUENCE</scope>
    <source>
        <strain evidence="5">CA70</strain>
    </source>
</reference>
<sequence length="389" mass="43921">MRFPGFDEPWKEIKIGDIFKVTRGNVLSSALVSSEKSNGYTYPVFSSQTKDDGLMGYYNEFLFEDAITWTTDGANAGTVHFRKGKFYCTNVCGVLLNSYGYANRCIAEILGRVSKRYVSYVGNPKLMNNVMSEICIYIPSLAEQSHIDDFLLVLDKKIEKQRQLVDSLKKYKRGLSDELFSKNGVTDDWTAIPFSEAFELLQNNTFSRDEMSTENGIVYNIHYGDVLIKYGTVVDLSKVEVPYIKSDVSLSKFAQHSYLRDGDIVIADTAEDYTVGKAVEIAGITDEKALSGLHTIPCRPKLSFAPMYLGYFINSNRFRAQILPLIQGTKVSSISKSEIMKTSVVFPSYEMQSRIASMLYTMDLKIDICNACAQELIRTKEALMQRLFI</sequence>
<dbReference type="REBASE" id="840504">
    <property type="entry name" value="S4.CmaCA70ORF4760P"/>
</dbReference>
<dbReference type="GO" id="GO:0016787">
    <property type="term" value="F:hydrolase activity"/>
    <property type="evidence" value="ECO:0007669"/>
    <property type="project" value="UniProtKB-KW"/>
</dbReference>
<evidence type="ECO:0000313" key="5">
    <source>
        <dbReference type="EMBL" id="XCC63542.1"/>
    </source>
</evidence>
<dbReference type="SUPFAM" id="SSF116734">
    <property type="entry name" value="DNA methylase specificity domain"/>
    <property type="match status" value="2"/>
</dbReference>
<keyword evidence="5" id="KW-0378">Hydrolase</keyword>
<dbReference type="RefSeq" id="WP_353424057.1">
    <property type="nucleotide sequence ID" value="NZ_CP117826.1"/>
</dbReference>
<dbReference type="EMBL" id="CP117826">
    <property type="protein sequence ID" value="XCC63542.1"/>
    <property type="molecule type" value="Genomic_DNA"/>
</dbReference>
<proteinExistence type="inferred from homology"/>
<evidence type="ECO:0000259" key="4">
    <source>
        <dbReference type="Pfam" id="PF01420"/>
    </source>
</evidence>
<dbReference type="GO" id="GO:0003677">
    <property type="term" value="F:DNA binding"/>
    <property type="evidence" value="ECO:0007669"/>
    <property type="project" value="UniProtKB-KW"/>
</dbReference>
<accession>A0AAU8AC73</accession>
<dbReference type="PANTHER" id="PTHR30408:SF12">
    <property type="entry name" value="TYPE I RESTRICTION ENZYME MJAVIII SPECIFICITY SUBUNIT"/>
    <property type="match status" value="1"/>
</dbReference>